<keyword evidence="1" id="KW-0812">Transmembrane</keyword>
<keyword evidence="1" id="KW-0472">Membrane</keyword>
<dbReference type="RefSeq" id="WP_209483634.1">
    <property type="nucleotide sequence ID" value="NZ_JAGGKQ010000004.1"/>
</dbReference>
<keyword evidence="3" id="KW-1185">Reference proteome</keyword>
<dbReference type="EMBL" id="JAGGKQ010000004">
    <property type="protein sequence ID" value="MBP1921947.1"/>
    <property type="molecule type" value="Genomic_DNA"/>
</dbReference>
<feature type="transmembrane region" description="Helical" evidence="1">
    <location>
        <begin position="99"/>
        <end position="126"/>
    </location>
</feature>
<proteinExistence type="predicted"/>
<comment type="caution">
    <text evidence="2">The sequence shown here is derived from an EMBL/GenBank/DDBJ whole genome shotgun (WGS) entry which is preliminary data.</text>
</comment>
<protein>
    <submittedName>
        <fullName evidence="2">Uncharacterized protein</fullName>
    </submittedName>
</protein>
<keyword evidence="1" id="KW-1133">Transmembrane helix</keyword>
<reference evidence="2" key="1">
    <citation type="submission" date="2021-03" db="EMBL/GenBank/DDBJ databases">
        <title>Genomic Encyclopedia of Type Strains, Phase IV (KMG-IV): sequencing the most valuable type-strain genomes for metagenomic binning, comparative biology and taxonomic classification.</title>
        <authorList>
            <person name="Goeker M."/>
        </authorList>
    </citation>
    <scope>NUCLEOTIDE SEQUENCE</scope>
    <source>
        <strain evidence="2">DSM 23564</strain>
    </source>
</reference>
<name>A0A8T4GDX7_9EURY</name>
<accession>A0A8T4GDX7</accession>
<evidence type="ECO:0000313" key="3">
    <source>
        <dbReference type="Proteomes" id="UP000823588"/>
    </source>
</evidence>
<dbReference type="OrthoDB" id="204732at2157"/>
<dbReference type="Proteomes" id="UP000823588">
    <property type="component" value="Unassembled WGS sequence"/>
</dbReference>
<feature type="transmembrane region" description="Helical" evidence="1">
    <location>
        <begin position="31"/>
        <end position="53"/>
    </location>
</feature>
<gene>
    <name evidence="2" type="ORF">J2751_000944</name>
</gene>
<evidence type="ECO:0000256" key="1">
    <source>
        <dbReference type="SAM" id="Phobius"/>
    </source>
</evidence>
<evidence type="ECO:0000313" key="2">
    <source>
        <dbReference type="EMBL" id="MBP1921947.1"/>
    </source>
</evidence>
<feature type="transmembrane region" description="Helical" evidence="1">
    <location>
        <begin position="138"/>
        <end position="158"/>
    </location>
</feature>
<organism evidence="2 3">
    <name type="scientific">Halorubrum alkaliphilum</name>
    <dbReference type="NCBI Taxonomy" id="261290"/>
    <lineage>
        <taxon>Archaea</taxon>
        <taxon>Methanobacteriati</taxon>
        <taxon>Methanobacteriota</taxon>
        <taxon>Stenosarchaea group</taxon>
        <taxon>Halobacteria</taxon>
        <taxon>Halobacteriales</taxon>
        <taxon>Haloferacaceae</taxon>
        <taxon>Halorubrum</taxon>
    </lineage>
</organism>
<sequence length="178" mass="17986">MWSLPTQTLHRACTRYGPGRLPGAERPDVGAGYAAASAALASTALFAVGAITGETVGLLSSNDGVVWFAFAGLAVPVVIPTAFLVGVAVWRLLPSDVPFFGAVAGLLGTLGTYVASLIAVTVILTASAVLELSGADPVNAAAFSVGVVGLGFMITWWVTFPVGAVSGTVYTAVVEESE</sequence>
<feature type="transmembrane region" description="Helical" evidence="1">
    <location>
        <begin position="65"/>
        <end position="93"/>
    </location>
</feature>
<dbReference type="AlphaFoldDB" id="A0A8T4GDX7"/>